<proteinExistence type="predicted"/>
<name>A0ABR4AZQ4_9LECA</name>
<comment type="caution">
    <text evidence="2">The sequence shown here is derived from an EMBL/GenBank/DDBJ whole genome shotgun (WGS) entry which is preliminary data.</text>
</comment>
<gene>
    <name evidence="2" type="ORF">ABVK25_009537</name>
</gene>
<sequence length="133" mass="14873">MTCLTSETSENDCSTDEIASEATVVSKKRTLPDTTPIPFPKKFKLFVSPKADPRHPKNLAYLAAKAMRKDTAYKTMFRAYKDAVEEHRGMPCGSDVDEVESEPNEWTSGEDLMNPLPTNMKPRTYTGPPRSVT</sequence>
<evidence type="ECO:0000313" key="2">
    <source>
        <dbReference type="EMBL" id="KAL2050176.1"/>
    </source>
</evidence>
<evidence type="ECO:0000313" key="3">
    <source>
        <dbReference type="Proteomes" id="UP001590951"/>
    </source>
</evidence>
<dbReference type="Proteomes" id="UP001590951">
    <property type="component" value="Unassembled WGS sequence"/>
</dbReference>
<keyword evidence="3" id="KW-1185">Reference proteome</keyword>
<reference evidence="2 3" key="1">
    <citation type="submission" date="2024-09" db="EMBL/GenBank/DDBJ databases">
        <title>Rethinking Asexuality: The Enigmatic Case of Functional Sexual Genes in Lepraria (Stereocaulaceae).</title>
        <authorList>
            <person name="Doellman M."/>
            <person name="Sun Y."/>
            <person name="Barcenas-Pena A."/>
            <person name="Lumbsch H.T."/>
            <person name="Grewe F."/>
        </authorList>
    </citation>
    <scope>NUCLEOTIDE SEQUENCE [LARGE SCALE GENOMIC DNA]</scope>
    <source>
        <strain evidence="2 3">Grewe 0041</strain>
    </source>
</reference>
<feature type="region of interest" description="Disordered" evidence="1">
    <location>
        <begin position="88"/>
        <end position="133"/>
    </location>
</feature>
<dbReference type="EMBL" id="JBHFEH010000051">
    <property type="protein sequence ID" value="KAL2050176.1"/>
    <property type="molecule type" value="Genomic_DNA"/>
</dbReference>
<accession>A0ABR4AZQ4</accession>
<organism evidence="2 3">
    <name type="scientific">Lepraria finkii</name>
    <dbReference type="NCBI Taxonomy" id="1340010"/>
    <lineage>
        <taxon>Eukaryota</taxon>
        <taxon>Fungi</taxon>
        <taxon>Dikarya</taxon>
        <taxon>Ascomycota</taxon>
        <taxon>Pezizomycotina</taxon>
        <taxon>Lecanoromycetes</taxon>
        <taxon>OSLEUM clade</taxon>
        <taxon>Lecanoromycetidae</taxon>
        <taxon>Lecanorales</taxon>
        <taxon>Lecanorineae</taxon>
        <taxon>Stereocaulaceae</taxon>
        <taxon>Lepraria</taxon>
    </lineage>
</organism>
<protein>
    <submittedName>
        <fullName evidence="2">Uncharacterized protein</fullName>
    </submittedName>
</protein>
<evidence type="ECO:0000256" key="1">
    <source>
        <dbReference type="SAM" id="MobiDB-lite"/>
    </source>
</evidence>